<dbReference type="InterPro" id="IPR037171">
    <property type="entry name" value="NagB/RpiA_transferase-like"/>
</dbReference>
<evidence type="ECO:0000256" key="4">
    <source>
        <dbReference type="ARBA" id="ARBA00023163"/>
    </source>
</evidence>
<keyword evidence="4" id="KW-0804">Transcription</keyword>
<evidence type="ECO:0000313" key="7">
    <source>
        <dbReference type="Proteomes" id="UP000190667"/>
    </source>
</evidence>
<dbReference type="SMART" id="SM01134">
    <property type="entry name" value="DeoRC"/>
    <property type="match status" value="1"/>
</dbReference>
<dbReference type="SMART" id="SM00420">
    <property type="entry name" value="HTH_DEOR"/>
    <property type="match status" value="1"/>
</dbReference>
<name>A0A1S8YSU0_9GAMM</name>
<dbReference type="PANTHER" id="PTHR30363:SF4">
    <property type="entry name" value="GLYCEROL-3-PHOSPHATE REGULON REPRESSOR"/>
    <property type="match status" value="1"/>
</dbReference>
<protein>
    <submittedName>
        <fullName evidence="6">DeoR family transcriptional regulator</fullName>
    </submittedName>
</protein>
<dbReference type="Pfam" id="PF00455">
    <property type="entry name" value="DeoRC"/>
    <property type="match status" value="1"/>
</dbReference>
<evidence type="ECO:0000259" key="5">
    <source>
        <dbReference type="PROSITE" id="PS51000"/>
    </source>
</evidence>
<dbReference type="EMBL" id="MRUL01000001">
    <property type="protein sequence ID" value="OON42154.1"/>
    <property type="molecule type" value="Genomic_DNA"/>
</dbReference>
<dbReference type="GO" id="GO:0003677">
    <property type="term" value="F:DNA binding"/>
    <property type="evidence" value="ECO:0007669"/>
    <property type="project" value="UniProtKB-KW"/>
</dbReference>
<dbReference type="Gene3D" id="3.40.50.1360">
    <property type="match status" value="1"/>
</dbReference>
<dbReference type="PROSITE" id="PS00894">
    <property type="entry name" value="HTH_DEOR_1"/>
    <property type="match status" value="1"/>
</dbReference>
<dbReference type="RefSeq" id="WP_078001186.1">
    <property type="nucleotide sequence ID" value="NZ_MRUL01000001.1"/>
</dbReference>
<dbReference type="PANTHER" id="PTHR30363">
    <property type="entry name" value="HTH-TYPE TRANSCRIPTIONAL REGULATOR SRLR-RELATED"/>
    <property type="match status" value="1"/>
</dbReference>
<dbReference type="AlphaFoldDB" id="A0A1S8YSU0"/>
<dbReference type="InterPro" id="IPR018356">
    <property type="entry name" value="Tscrpt_reg_HTH_DeoR_CS"/>
</dbReference>
<dbReference type="GO" id="GO:0003700">
    <property type="term" value="F:DNA-binding transcription factor activity"/>
    <property type="evidence" value="ECO:0007669"/>
    <property type="project" value="InterPro"/>
</dbReference>
<dbReference type="InterPro" id="IPR014036">
    <property type="entry name" value="DeoR-like_C"/>
</dbReference>
<gene>
    <name evidence="6" type="ORF">BTJ39_03090</name>
</gene>
<dbReference type="InterPro" id="IPR036388">
    <property type="entry name" value="WH-like_DNA-bd_sf"/>
</dbReference>
<accession>A0A1S8YSU0</accession>
<dbReference type="SUPFAM" id="SSF46785">
    <property type="entry name" value="Winged helix' DNA-binding domain"/>
    <property type="match status" value="1"/>
</dbReference>
<dbReference type="STRING" id="1926881.BTJ39_03090"/>
<keyword evidence="3" id="KW-0238">DNA-binding</keyword>
<dbReference type="Pfam" id="PF08220">
    <property type="entry name" value="HTH_DeoR"/>
    <property type="match status" value="1"/>
</dbReference>
<organism evidence="6 7">
    <name type="scientific">Izhakiella australiensis</name>
    <dbReference type="NCBI Taxonomy" id="1926881"/>
    <lineage>
        <taxon>Bacteria</taxon>
        <taxon>Pseudomonadati</taxon>
        <taxon>Pseudomonadota</taxon>
        <taxon>Gammaproteobacteria</taxon>
        <taxon>Enterobacterales</taxon>
        <taxon>Erwiniaceae</taxon>
        <taxon>Izhakiella</taxon>
    </lineage>
</organism>
<dbReference type="PROSITE" id="PS51000">
    <property type="entry name" value="HTH_DEOR_2"/>
    <property type="match status" value="1"/>
</dbReference>
<dbReference type="OrthoDB" id="5685843at2"/>
<dbReference type="InterPro" id="IPR001034">
    <property type="entry name" value="DeoR_HTH"/>
</dbReference>
<proteinExistence type="predicted"/>
<feature type="domain" description="HTH deoR-type" evidence="5">
    <location>
        <begin position="3"/>
        <end position="58"/>
    </location>
</feature>
<evidence type="ECO:0000313" key="6">
    <source>
        <dbReference type="EMBL" id="OON42154.1"/>
    </source>
</evidence>
<reference evidence="6 7" key="1">
    <citation type="submission" date="2016-12" db="EMBL/GenBank/DDBJ databases">
        <title>Izhakiella australiana sp. nov. of genus Izhakiella isolated from Australian desert.</title>
        <authorList>
            <person name="Ji M."/>
        </authorList>
    </citation>
    <scope>NUCLEOTIDE SEQUENCE [LARGE SCALE GENOMIC DNA]</scope>
    <source>
        <strain evidence="6 7">D4N98</strain>
    </source>
</reference>
<dbReference type="Gene3D" id="1.10.10.10">
    <property type="entry name" value="Winged helix-like DNA-binding domain superfamily/Winged helix DNA-binding domain"/>
    <property type="match status" value="1"/>
</dbReference>
<keyword evidence="1" id="KW-0678">Repressor</keyword>
<sequence length="251" mass="27761">MNPVLRKNYILDALKKSGEVTVIRLSEELNVTSETIRRDLSQLSDEGLLTKIHGGALRKQIFREDNFSERMKLMRPAKEVIGQAAISLISANDIIFIDSCSTTLIFSALIPALPLTVFTNSSLIAEAIKQNNPYARVYVLGGEYNLEFRANLGAAVIEKITGIRADICFLGAGGISEAGGIQVKNIDEAYVSRAMIRMSKKKVILADHTKFGQEGVMSIAAIEQVDHIITDPHLDTQIYRPHDFQNKFIIA</sequence>
<dbReference type="InterPro" id="IPR050313">
    <property type="entry name" value="Carb_Metab_HTH_regulators"/>
</dbReference>
<dbReference type="Proteomes" id="UP000190667">
    <property type="component" value="Unassembled WGS sequence"/>
</dbReference>
<keyword evidence="2" id="KW-0805">Transcription regulation</keyword>
<evidence type="ECO:0000256" key="1">
    <source>
        <dbReference type="ARBA" id="ARBA00022491"/>
    </source>
</evidence>
<evidence type="ECO:0000256" key="2">
    <source>
        <dbReference type="ARBA" id="ARBA00023015"/>
    </source>
</evidence>
<dbReference type="PRINTS" id="PR00037">
    <property type="entry name" value="HTHLACR"/>
</dbReference>
<comment type="caution">
    <text evidence="6">The sequence shown here is derived from an EMBL/GenBank/DDBJ whole genome shotgun (WGS) entry which is preliminary data.</text>
</comment>
<dbReference type="InterPro" id="IPR036390">
    <property type="entry name" value="WH_DNA-bd_sf"/>
</dbReference>
<evidence type="ECO:0000256" key="3">
    <source>
        <dbReference type="ARBA" id="ARBA00023125"/>
    </source>
</evidence>
<keyword evidence="7" id="KW-1185">Reference proteome</keyword>
<dbReference type="SUPFAM" id="SSF100950">
    <property type="entry name" value="NagB/RpiA/CoA transferase-like"/>
    <property type="match status" value="1"/>
</dbReference>